<evidence type="ECO:0000256" key="4">
    <source>
        <dbReference type="ARBA" id="ARBA00023239"/>
    </source>
</evidence>
<keyword evidence="7" id="KW-1185">Reference proteome</keyword>
<comment type="cofactor">
    <cofactor evidence="1">
        <name>[4Fe-4S] cluster</name>
        <dbReference type="ChEBI" id="CHEBI:49883"/>
    </cofactor>
</comment>
<dbReference type="Proteomes" id="UP001529510">
    <property type="component" value="Unassembled WGS sequence"/>
</dbReference>
<evidence type="ECO:0000313" key="6">
    <source>
        <dbReference type="EMBL" id="KAL0174253.1"/>
    </source>
</evidence>
<keyword evidence="2" id="KW-0408">Iron</keyword>
<dbReference type="GO" id="GO:0008033">
    <property type="term" value="P:tRNA processing"/>
    <property type="evidence" value="ECO:0007669"/>
    <property type="project" value="UniProtKB-KW"/>
</dbReference>
<dbReference type="Pfam" id="PF08608">
    <property type="entry name" value="Wyosine_form"/>
    <property type="match status" value="1"/>
</dbReference>
<dbReference type="GO" id="GO:0051539">
    <property type="term" value="F:4 iron, 4 sulfur cluster binding"/>
    <property type="evidence" value="ECO:0007669"/>
    <property type="project" value="UniProtKB-KW"/>
</dbReference>
<accession>A0ABD0PJL7</accession>
<dbReference type="EMBL" id="JAMKFB020000015">
    <property type="protein sequence ID" value="KAL0174253.1"/>
    <property type="molecule type" value="Genomic_DNA"/>
</dbReference>
<keyword evidence="3" id="KW-0819">tRNA processing</keyword>
<keyword evidence="2" id="KW-0411">Iron-sulfur</keyword>
<keyword evidence="4" id="KW-0456">Lyase</keyword>
<protein>
    <recommendedName>
        <fullName evidence="5">tRNA wybutosine-synthesis domain-containing protein</fullName>
    </recommendedName>
</protein>
<feature type="non-terminal residue" evidence="6">
    <location>
        <position position="56"/>
    </location>
</feature>
<evidence type="ECO:0000256" key="3">
    <source>
        <dbReference type="ARBA" id="ARBA00022694"/>
    </source>
</evidence>
<dbReference type="InterPro" id="IPR034556">
    <property type="entry name" value="tRNA_wybutosine-synthase"/>
</dbReference>
<evidence type="ECO:0000313" key="7">
    <source>
        <dbReference type="Proteomes" id="UP001529510"/>
    </source>
</evidence>
<proteinExistence type="predicted"/>
<comment type="caution">
    <text evidence="6">The sequence shown here is derived from an EMBL/GenBank/DDBJ whole genome shotgun (WGS) entry which is preliminary data.</text>
</comment>
<dbReference type="AlphaFoldDB" id="A0ABD0PJL7"/>
<organism evidence="6 7">
    <name type="scientific">Cirrhinus mrigala</name>
    <name type="common">Mrigala</name>
    <dbReference type="NCBI Taxonomy" id="683832"/>
    <lineage>
        <taxon>Eukaryota</taxon>
        <taxon>Metazoa</taxon>
        <taxon>Chordata</taxon>
        <taxon>Craniata</taxon>
        <taxon>Vertebrata</taxon>
        <taxon>Euteleostomi</taxon>
        <taxon>Actinopterygii</taxon>
        <taxon>Neopterygii</taxon>
        <taxon>Teleostei</taxon>
        <taxon>Ostariophysi</taxon>
        <taxon>Cypriniformes</taxon>
        <taxon>Cyprinidae</taxon>
        <taxon>Labeoninae</taxon>
        <taxon>Labeonini</taxon>
        <taxon>Cirrhinus</taxon>
    </lineage>
</organism>
<feature type="domain" description="tRNA wybutosine-synthesis" evidence="5">
    <location>
        <begin position="1"/>
        <end position="54"/>
    </location>
</feature>
<dbReference type="Gene3D" id="3.20.20.70">
    <property type="entry name" value="Aldolase class I"/>
    <property type="match status" value="1"/>
</dbReference>
<dbReference type="PANTHER" id="PTHR13930">
    <property type="entry name" value="S-ADENOSYL-L-METHIONINE-DEPENDENT TRNA 4-DEMETHYLWYOSINE SYNTHASE"/>
    <property type="match status" value="1"/>
</dbReference>
<evidence type="ECO:0000256" key="2">
    <source>
        <dbReference type="ARBA" id="ARBA00022485"/>
    </source>
</evidence>
<keyword evidence="2" id="KW-0004">4Fe-4S</keyword>
<evidence type="ECO:0000256" key="1">
    <source>
        <dbReference type="ARBA" id="ARBA00001966"/>
    </source>
</evidence>
<reference evidence="6 7" key="1">
    <citation type="submission" date="2024-05" db="EMBL/GenBank/DDBJ databases">
        <title>Genome sequencing and assembly of Indian major carp, Cirrhinus mrigala (Hamilton, 1822).</title>
        <authorList>
            <person name="Mohindra V."/>
            <person name="Chowdhury L.M."/>
            <person name="Lal K."/>
            <person name="Jena J.K."/>
        </authorList>
    </citation>
    <scope>NUCLEOTIDE SEQUENCE [LARGE SCALE GENOMIC DNA]</scope>
    <source>
        <strain evidence="6">CM1030</strain>
        <tissue evidence="6">Blood</tissue>
    </source>
</reference>
<keyword evidence="2" id="KW-0479">Metal-binding</keyword>
<dbReference type="GO" id="GO:0016829">
    <property type="term" value="F:lyase activity"/>
    <property type="evidence" value="ECO:0007669"/>
    <property type="project" value="UniProtKB-KW"/>
</dbReference>
<dbReference type="PANTHER" id="PTHR13930:SF0">
    <property type="entry name" value="S-ADENOSYL-L-METHIONINE-DEPENDENT TRNA 4-DEMETHYLWYOSINE SYNTHASE TYW1-RELATED"/>
    <property type="match status" value="1"/>
</dbReference>
<feature type="non-terminal residue" evidence="6">
    <location>
        <position position="1"/>
    </location>
</feature>
<evidence type="ECO:0000259" key="5">
    <source>
        <dbReference type="Pfam" id="PF08608"/>
    </source>
</evidence>
<name>A0ABD0PJL7_CIRMR</name>
<dbReference type="InterPro" id="IPR013917">
    <property type="entry name" value="tRNA_wybutosine-synth"/>
</dbReference>
<sequence length="56" mass="6286">GVTYCGESSASSLTMANVPWHEEVVYFVQQLANLLPDYEIACEHEHSNCLLLAHHK</sequence>
<dbReference type="InterPro" id="IPR013785">
    <property type="entry name" value="Aldolase_TIM"/>
</dbReference>
<gene>
    <name evidence="6" type="ORF">M9458_030221</name>
</gene>